<evidence type="ECO:0000256" key="1">
    <source>
        <dbReference type="SAM" id="MobiDB-lite"/>
    </source>
</evidence>
<accession>R0LWC9</accession>
<gene>
    <name evidence="3" type="ORF">Anapl_03257</name>
</gene>
<protein>
    <submittedName>
        <fullName evidence="3">Uncharacterized protein</fullName>
    </submittedName>
</protein>
<evidence type="ECO:0000256" key="2">
    <source>
        <dbReference type="SAM" id="SignalP"/>
    </source>
</evidence>
<keyword evidence="2" id="KW-0732">Signal</keyword>
<dbReference type="EMBL" id="KB742750">
    <property type="protein sequence ID" value="EOB04788.1"/>
    <property type="molecule type" value="Genomic_DNA"/>
</dbReference>
<feature type="compositionally biased region" description="Basic and acidic residues" evidence="1">
    <location>
        <begin position="659"/>
        <end position="668"/>
    </location>
</feature>
<keyword evidence="4" id="KW-1185">Reference proteome</keyword>
<organism evidence="3 4">
    <name type="scientific">Anas platyrhynchos</name>
    <name type="common">Mallard</name>
    <name type="synonym">Anas boschas</name>
    <dbReference type="NCBI Taxonomy" id="8839"/>
    <lineage>
        <taxon>Eukaryota</taxon>
        <taxon>Metazoa</taxon>
        <taxon>Chordata</taxon>
        <taxon>Craniata</taxon>
        <taxon>Vertebrata</taxon>
        <taxon>Euteleostomi</taxon>
        <taxon>Archelosauria</taxon>
        <taxon>Archosauria</taxon>
        <taxon>Dinosauria</taxon>
        <taxon>Saurischia</taxon>
        <taxon>Theropoda</taxon>
        <taxon>Coelurosauria</taxon>
        <taxon>Aves</taxon>
        <taxon>Neognathae</taxon>
        <taxon>Galloanserae</taxon>
        <taxon>Anseriformes</taxon>
        <taxon>Anatidae</taxon>
        <taxon>Anatinae</taxon>
        <taxon>Anas</taxon>
    </lineage>
</organism>
<evidence type="ECO:0000313" key="3">
    <source>
        <dbReference type="EMBL" id="EOB04788.1"/>
    </source>
</evidence>
<feature type="region of interest" description="Disordered" evidence="1">
    <location>
        <begin position="659"/>
        <end position="684"/>
    </location>
</feature>
<feature type="chain" id="PRO_5004354895" evidence="2">
    <location>
        <begin position="27"/>
        <end position="684"/>
    </location>
</feature>
<evidence type="ECO:0000313" key="4">
    <source>
        <dbReference type="Proteomes" id="UP000296049"/>
    </source>
</evidence>
<name>R0LWC9_ANAPL</name>
<dbReference type="AlphaFoldDB" id="R0LWC9"/>
<proteinExistence type="predicted"/>
<dbReference type="Proteomes" id="UP000296049">
    <property type="component" value="Unassembled WGS sequence"/>
</dbReference>
<feature type="signal peptide" evidence="2">
    <location>
        <begin position="1"/>
        <end position="26"/>
    </location>
</feature>
<sequence length="684" mass="76087">MLAFGCGNACACCAWVMTMITTSVSSRCSGMIIFFHKRHLLKYQWFPVTSSFWILPGCHKLQAVQLSIPSYAQASAHPRAAAAKGVHGLAAEGLIGDQHHPKSASPALSESQVISTQGSQDTSILTLLPCLTLILQYKRSSTLWGIVAFSSSSCEVQEIDWENPLEEAYIIAIHFDLCVKHLGYYFWTARQQLAFPMFLNDFLSHQELKKNITCYGRMSCNEEAKCRSVKLDEAHPLSGVQTEQFGLRQKGQAVAAWPSTELCVETEEHFPCYVCISDAWGKEVQQLPEAPVMLLYVVIWFVNDTLLCLDKGLVQELNKSPAARVDEQQQGPREMHAEQPALTWSYGQSHVPSWCTGRETAESEPWGFQPQGEQGNPWPSCAAGEDMRPTCTMRVPGALSRALLNCKNDLVGTGQRRKSWLGCEQLSQFEVQHTASQQRRIPGSTLLAGAEPSPSLLMLQLNQSQAALGPALRRERNLRQEKGWMGEGVKGHATSPGQPAACREAKWRARGGDAARQAAEGHKLLKFRSKRNNSSMARPQCWCPGGQHFPAGAAVGVFLLQGDVERRKRPWRTGCVVSPRGTTKESLTFTVVTLTKSVQNPSFEEDMQATQRSTTVAMYRRTQPHQHLFPCPVLLCGWPSLWERRLVNEAGDLYRRAVQADDGQEGHEGNQQWAKSTEGRYTRS</sequence>
<reference evidence="4" key="1">
    <citation type="journal article" date="2013" name="Nat. Genet.">
        <title>The duck genome and transcriptome provide insight into an avian influenza virus reservoir species.</title>
        <authorList>
            <person name="Huang Y."/>
            <person name="Li Y."/>
            <person name="Burt D.W."/>
            <person name="Chen H."/>
            <person name="Zhang Y."/>
            <person name="Qian W."/>
            <person name="Kim H."/>
            <person name="Gan S."/>
            <person name="Zhao Y."/>
            <person name="Li J."/>
            <person name="Yi K."/>
            <person name="Feng H."/>
            <person name="Zhu P."/>
            <person name="Li B."/>
            <person name="Liu Q."/>
            <person name="Fairley S."/>
            <person name="Magor K.E."/>
            <person name="Du Z."/>
            <person name="Hu X."/>
            <person name="Goodman L."/>
            <person name="Tafer H."/>
            <person name="Vignal A."/>
            <person name="Lee T."/>
            <person name="Kim K.W."/>
            <person name="Sheng Z."/>
            <person name="An Y."/>
            <person name="Searle S."/>
            <person name="Herrero J."/>
            <person name="Groenen M.A."/>
            <person name="Crooijmans R.P."/>
            <person name="Faraut T."/>
            <person name="Cai Q."/>
            <person name="Webster R.G."/>
            <person name="Aldridge J.R."/>
            <person name="Warren W.C."/>
            <person name="Bartschat S."/>
            <person name="Kehr S."/>
            <person name="Marz M."/>
            <person name="Stadler P.F."/>
            <person name="Smith J."/>
            <person name="Kraus R.H."/>
            <person name="Zhao Y."/>
            <person name="Ren L."/>
            <person name="Fei J."/>
            <person name="Morisson M."/>
            <person name="Kaiser P."/>
            <person name="Griffin D.K."/>
            <person name="Rao M."/>
            <person name="Pitel F."/>
            <person name="Wang J."/>
            <person name="Li N."/>
        </authorList>
    </citation>
    <scope>NUCLEOTIDE SEQUENCE [LARGE SCALE GENOMIC DNA]</scope>
</reference>